<dbReference type="InterPro" id="IPR001173">
    <property type="entry name" value="Glyco_trans_2-like"/>
</dbReference>
<name>A0ABS4DBI6_9CHLR</name>
<dbReference type="Gene3D" id="3.90.550.10">
    <property type="entry name" value="Spore Coat Polysaccharide Biosynthesis Protein SpsA, Chain A"/>
    <property type="match status" value="1"/>
</dbReference>
<comment type="caution">
    <text evidence="2">The sequence shown here is derived from an EMBL/GenBank/DDBJ whole genome shotgun (WGS) entry which is preliminary data.</text>
</comment>
<accession>A0ABS4DBI6</accession>
<dbReference type="PANTHER" id="PTHR43630">
    <property type="entry name" value="POLY-BETA-1,6-N-ACETYL-D-GLUCOSAMINE SYNTHASE"/>
    <property type="match status" value="1"/>
</dbReference>
<evidence type="ECO:0000259" key="1">
    <source>
        <dbReference type="Pfam" id="PF00535"/>
    </source>
</evidence>
<evidence type="ECO:0000313" key="3">
    <source>
        <dbReference type="Proteomes" id="UP001193081"/>
    </source>
</evidence>
<evidence type="ECO:0000313" key="2">
    <source>
        <dbReference type="EMBL" id="MBP1466810.1"/>
    </source>
</evidence>
<reference evidence="2 3" key="1">
    <citation type="submission" date="2021-03" db="EMBL/GenBank/DDBJ databases">
        <authorList>
            <person name="Grouzdev D.S."/>
        </authorList>
    </citation>
    <scope>NUCLEOTIDE SEQUENCE [LARGE SCALE GENOMIC DNA]</scope>
    <source>
        <strain evidence="2 3">M50-1</strain>
    </source>
</reference>
<gene>
    <name evidence="2" type="ORF">EYB53_013940</name>
</gene>
<feature type="domain" description="Glycosyltransferase 2-like" evidence="1">
    <location>
        <begin position="4"/>
        <end position="119"/>
    </location>
</feature>
<dbReference type="SUPFAM" id="SSF53448">
    <property type="entry name" value="Nucleotide-diphospho-sugar transferases"/>
    <property type="match status" value="1"/>
</dbReference>
<dbReference type="PANTHER" id="PTHR43630:SF2">
    <property type="entry name" value="GLYCOSYLTRANSFERASE"/>
    <property type="match status" value="1"/>
</dbReference>
<proteinExistence type="predicted"/>
<dbReference type="CDD" id="cd02511">
    <property type="entry name" value="Beta4Glucosyltransferase"/>
    <property type="match status" value="1"/>
</dbReference>
<keyword evidence="3" id="KW-1185">Reference proteome</keyword>
<dbReference type="EMBL" id="SIJK02000024">
    <property type="protein sequence ID" value="MBP1466810.1"/>
    <property type="molecule type" value="Genomic_DNA"/>
</dbReference>
<dbReference type="Proteomes" id="UP001193081">
    <property type="component" value="Unassembled WGS sequence"/>
</dbReference>
<organism evidence="2 3">
    <name type="scientific">Candidatus Chloroploca mongolica</name>
    <dbReference type="NCBI Taxonomy" id="2528176"/>
    <lineage>
        <taxon>Bacteria</taxon>
        <taxon>Bacillati</taxon>
        <taxon>Chloroflexota</taxon>
        <taxon>Chloroflexia</taxon>
        <taxon>Chloroflexales</taxon>
        <taxon>Chloroflexineae</taxon>
        <taxon>Oscillochloridaceae</taxon>
        <taxon>Candidatus Chloroploca</taxon>
    </lineage>
</organism>
<dbReference type="RefSeq" id="WP_135478922.1">
    <property type="nucleotide sequence ID" value="NZ_SIJK02000024.1"/>
</dbReference>
<protein>
    <submittedName>
        <fullName evidence="2">Glycosyltransferase family 2 protein</fullName>
    </submittedName>
</protein>
<dbReference type="Pfam" id="PF00535">
    <property type="entry name" value="Glycos_transf_2"/>
    <property type="match status" value="1"/>
</dbReference>
<sequence>MLAVVIIARDEEAYIETCLSSVSGLADELIVLLDDRTTDRTAERAQRHGARVVCEAWRGFPAQRNRGLELASAPWVLFLDADELVTPALADELVATLQNKPTAAGFRLPRYNRFFGQILQGGGWYPDHQLRLLRRSAAHFDESRLVHEAASLDGAITSTHEHLWHENIERLDELWHKQSRYALAEAQTLYRQGRIMRWRNLLGAPAREFWRRYGQLGGWRDGPVGFLLCATMAWHELVTFLLLWSLHNACGIKKKEDHVC</sequence>
<dbReference type="InterPro" id="IPR029044">
    <property type="entry name" value="Nucleotide-diphossugar_trans"/>
</dbReference>